<evidence type="ECO:0000256" key="5">
    <source>
        <dbReference type="ARBA" id="ARBA00023136"/>
    </source>
</evidence>
<dbReference type="Proteomes" id="UP000236731">
    <property type="component" value="Unassembled WGS sequence"/>
</dbReference>
<protein>
    <submittedName>
        <fullName evidence="8">Integral membrane protein</fullName>
    </submittedName>
</protein>
<evidence type="ECO:0000256" key="1">
    <source>
        <dbReference type="ARBA" id="ARBA00004651"/>
    </source>
</evidence>
<keyword evidence="9" id="KW-1185">Reference proteome</keyword>
<name>A0A1H5XQ46_9SPHI</name>
<organism evidence="8 9">
    <name type="scientific">Sphingobacterium lactis</name>
    <dbReference type="NCBI Taxonomy" id="797291"/>
    <lineage>
        <taxon>Bacteria</taxon>
        <taxon>Pseudomonadati</taxon>
        <taxon>Bacteroidota</taxon>
        <taxon>Sphingobacteriia</taxon>
        <taxon>Sphingobacteriales</taxon>
        <taxon>Sphingobacteriaceae</taxon>
        <taxon>Sphingobacterium</taxon>
    </lineage>
</organism>
<dbReference type="GO" id="GO:0005886">
    <property type="term" value="C:plasma membrane"/>
    <property type="evidence" value="ECO:0007669"/>
    <property type="project" value="UniProtKB-SubCell"/>
</dbReference>
<sequence length="102" mass="11605">MRISLKSTVGRLRLLAILEGISLLLLVFVAVPLKYLFHYPDFVKALGPIHGILFVLFIFSTINVGIAQRWSFRSTTWKVLVACLIPFGTFYIDHRILSKIAE</sequence>
<evidence type="ECO:0000256" key="2">
    <source>
        <dbReference type="ARBA" id="ARBA00022475"/>
    </source>
</evidence>
<reference evidence="9" key="1">
    <citation type="submission" date="2016-10" db="EMBL/GenBank/DDBJ databases">
        <authorList>
            <person name="Varghese N."/>
            <person name="Submissions S."/>
        </authorList>
    </citation>
    <scope>NUCLEOTIDE SEQUENCE [LARGE SCALE GENOMIC DNA]</scope>
    <source>
        <strain evidence="9">DSM 22361</strain>
    </source>
</reference>
<feature type="domain" description="DUF3817" evidence="7">
    <location>
        <begin position="10"/>
        <end position="96"/>
    </location>
</feature>
<dbReference type="Pfam" id="PF12823">
    <property type="entry name" value="DUF3817"/>
    <property type="match status" value="1"/>
</dbReference>
<feature type="transmembrane region" description="Helical" evidence="6">
    <location>
        <begin position="45"/>
        <end position="67"/>
    </location>
</feature>
<dbReference type="PANTHER" id="PTHR40077:SF2">
    <property type="entry name" value="MEMBRANE PROTEIN"/>
    <property type="match status" value="1"/>
</dbReference>
<proteinExistence type="predicted"/>
<evidence type="ECO:0000256" key="6">
    <source>
        <dbReference type="SAM" id="Phobius"/>
    </source>
</evidence>
<dbReference type="RefSeq" id="WP_103905993.1">
    <property type="nucleotide sequence ID" value="NZ_CP049246.1"/>
</dbReference>
<dbReference type="NCBIfam" id="TIGR03954">
    <property type="entry name" value="integ_memb_HG"/>
    <property type="match status" value="1"/>
</dbReference>
<evidence type="ECO:0000313" key="8">
    <source>
        <dbReference type="EMBL" id="SEG13500.1"/>
    </source>
</evidence>
<evidence type="ECO:0000313" key="9">
    <source>
        <dbReference type="Proteomes" id="UP000236731"/>
    </source>
</evidence>
<evidence type="ECO:0000256" key="4">
    <source>
        <dbReference type="ARBA" id="ARBA00022989"/>
    </source>
</evidence>
<dbReference type="AlphaFoldDB" id="A0A1H5XQ46"/>
<accession>A0A1H5XQ46</accession>
<dbReference type="EMBL" id="FNUT01000005">
    <property type="protein sequence ID" value="SEG13500.1"/>
    <property type="molecule type" value="Genomic_DNA"/>
</dbReference>
<dbReference type="InterPro" id="IPR023845">
    <property type="entry name" value="DUF3817_TM"/>
</dbReference>
<keyword evidence="3 6" id="KW-0812">Transmembrane</keyword>
<gene>
    <name evidence="8" type="ORF">SAMN05421877_10570</name>
</gene>
<dbReference type="PANTHER" id="PTHR40077">
    <property type="entry name" value="MEMBRANE PROTEIN-RELATED"/>
    <property type="match status" value="1"/>
</dbReference>
<keyword evidence="2" id="KW-1003">Cell membrane</keyword>
<dbReference type="OrthoDB" id="1121311at2"/>
<keyword evidence="4 6" id="KW-1133">Transmembrane helix</keyword>
<evidence type="ECO:0000259" key="7">
    <source>
        <dbReference type="Pfam" id="PF12823"/>
    </source>
</evidence>
<feature type="transmembrane region" description="Helical" evidence="6">
    <location>
        <begin position="12"/>
        <end position="33"/>
    </location>
</feature>
<evidence type="ECO:0000256" key="3">
    <source>
        <dbReference type="ARBA" id="ARBA00022692"/>
    </source>
</evidence>
<comment type="subcellular location">
    <subcellularLocation>
        <location evidence="1">Cell membrane</location>
        <topology evidence="1">Multi-pass membrane protein</topology>
    </subcellularLocation>
</comment>
<keyword evidence="5 6" id="KW-0472">Membrane</keyword>